<dbReference type="Pfam" id="PF05022">
    <property type="entry name" value="SRP40_C"/>
    <property type="match status" value="1"/>
</dbReference>
<dbReference type="InterPro" id="IPR000782">
    <property type="entry name" value="FAS1_domain"/>
</dbReference>
<dbReference type="GO" id="GO:0005730">
    <property type="term" value="C:nucleolus"/>
    <property type="evidence" value="ECO:0007669"/>
    <property type="project" value="InterPro"/>
</dbReference>
<dbReference type="SMART" id="SM00554">
    <property type="entry name" value="FAS1"/>
    <property type="match status" value="1"/>
</dbReference>
<evidence type="ECO:0000313" key="5">
    <source>
        <dbReference type="Proteomes" id="UP000239649"/>
    </source>
</evidence>
<protein>
    <submittedName>
        <fullName evidence="4">Nucleolar and coiled-body phospho 1</fullName>
    </submittedName>
</protein>
<dbReference type="Pfam" id="PF01357">
    <property type="entry name" value="Expansin_C"/>
    <property type="match status" value="1"/>
</dbReference>
<feature type="compositionally biased region" description="Gly residues" evidence="1">
    <location>
        <begin position="218"/>
        <end position="233"/>
    </location>
</feature>
<organism evidence="4 5">
    <name type="scientific">Micractinium conductrix</name>
    <dbReference type="NCBI Taxonomy" id="554055"/>
    <lineage>
        <taxon>Eukaryota</taxon>
        <taxon>Viridiplantae</taxon>
        <taxon>Chlorophyta</taxon>
        <taxon>core chlorophytes</taxon>
        <taxon>Trebouxiophyceae</taxon>
        <taxon>Chlorellales</taxon>
        <taxon>Chlorellaceae</taxon>
        <taxon>Chlorella clade</taxon>
        <taxon>Micractinium</taxon>
    </lineage>
</organism>
<dbReference type="SUPFAM" id="SSF82153">
    <property type="entry name" value="FAS1 domain"/>
    <property type="match status" value="1"/>
</dbReference>
<accession>A0A2P6V2P2</accession>
<feature type="compositionally biased region" description="Basic residues" evidence="1">
    <location>
        <begin position="144"/>
        <end position="154"/>
    </location>
</feature>
<dbReference type="Pfam" id="PF02469">
    <property type="entry name" value="Fasciclin"/>
    <property type="match status" value="1"/>
</dbReference>
<dbReference type="PANTHER" id="PTHR23216:SF1">
    <property type="entry name" value="NUCLEOLAR AND COILED-BODY PHOSPHOPROTEIN 1"/>
    <property type="match status" value="1"/>
</dbReference>
<dbReference type="Gene3D" id="2.30.180.10">
    <property type="entry name" value="FAS1 domain"/>
    <property type="match status" value="1"/>
</dbReference>
<dbReference type="InterPro" id="IPR039191">
    <property type="entry name" value="Nopp140-like"/>
</dbReference>
<feature type="compositionally biased region" description="Basic and acidic residues" evidence="1">
    <location>
        <begin position="1"/>
        <end position="27"/>
    </location>
</feature>
<dbReference type="Gene3D" id="2.60.40.760">
    <property type="entry name" value="Expansin, cellulose-binding-like domain"/>
    <property type="match status" value="1"/>
</dbReference>
<evidence type="ECO:0000259" key="3">
    <source>
        <dbReference type="PROSITE" id="PS50843"/>
    </source>
</evidence>
<feature type="compositionally biased region" description="Basic residues" evidence="1">
    <location>
        <begin position="67"/>
        <end position="82"/>
    </location>
</feature>
<reference evidence="4 5" key="1">
    <citation type="journal article" date="2018" name="Plant J.">
        <title>Genome sequences of Chlorella sorokiniana UTEX 1602 and Micractinium conductrix SAG 241.80: implications to maltose excretion by a green alga.</title>
        <authorList>
            <person name="Arriola M.B."/>
            <person name="Velmurugan N."/>
            <person name="Zhang Y."/>
            <person name="Plunkett M.H."/>
            <person name="Hondzo H."/>
            <person name="Barney B.M."/>
        </authorList>
    </citation>
    <scope>NUCLEOTIDE SEQUENCE [LARGE SCALE GENOMIC DNA]</scope>
    <source>
        <strain evidence="4 5">SAG 241.80</strain>
    </source>
</reference>
<evidence type="ECO:0000259" key="2">
    <source>
        <dbReference type="PROSITE" id="PS50213"/>
    </source>
</evidence>
<feature type="compositionally biased region" description="Low complexity" evidence="1">
    <location>
        <begin position="161"/>
        <end position="189"/>
    </location>
</feature>
<comment type="caution">
    <text evidence="4">The sequence shown here is derived from an EMBL/GenBank/DDBJ whole genome shotgun (WGS) entry which is preliminary data.</text>
</comment>
<dbReference type="Proteomes" id="UP000239649">
    <property type="component" value="Unassembled WGS sequence"/>
</dbReference>
<feature type="compositionally biased region" description="Low complexity" evidence="1">
    <location>
        <begin position="198"/>
        <end position="210"/>
    </location>
</feature>
<dbReference type="PROSITE" id="PS50843">
    <property type="entry name" value="EXPANSIN_CBD"/>
    <property type="match status" value="1"/>
</dbReference>
<dbReference type="AlphaFoldDB" id="A0A2P6V2P2"/>
<dbReference type="InterPro" id="IPR007718">
    <property type="entry name" value="Srp40_C"/>
</dbReference>
<evidence type="ECO:0000256" key="1">
    <source>
        <dbReference type="SAM" id="MobiDB-lite"/>
    </source>
</evidence>
<dbReference type="EMBL" id="LHPF02000038">
    <property type="protein sequence ID" value="PSC68366.1"/>
    <property type="molecule type" value="Genomic_DNA"/>
</dbReference>
<feature type="domain" description="FAS1" evidence="2">
    <location>
        <begin position="544"/>
        <end position="696"/>
    </location>
</feature>
<dbReference type="InterPro" id="IPR036749">
    <property type="entry name" value="Expansin_CBD_sf"/>
</dbReference>
<feature type="domain" description="Expansin-like CBD" evidence="3">
    <location>
        <begin position="376"/>
        <end position="459"/>
    </location>
</feature>
<dbReference type="STRING" id="554055.A0A2P6V2P2"/>
<dbReference type="InterPro" id="IPR007117">
    <property type="entry name" value="Expansin_CBD"/>
</dbReference>
<keyword evidence="5" id="KW-1185">Reference proteome</keyword>
<gene>
    <name evidence="4" type="ORF">C2E20_8005</name>
</gene>
<feature type="region of interest" description="Disordered" evidence="1">
    <location>
        <begin position="1"/>
        <end position="241"/>
    </location>
</feature>
<dbReference type="InterPro" id="IPR036378">
    <property type="entry name" value="FAS1_dom_sf"/>
</dbReference>
<dbReference type="PROSITE" id="PS50213">
    <property type="entry name" value="FAS1"/>
    <property type="match status" value="1"/>
</dbReference>
<name>A0A2P6V2P2_9CHLO</name>
<evidence type="ECO:0000313" key="4">
    <source>
        <dbReference type="EMBL" id="PSC68366.1"/>
    </source>
</evidence>
<feature type="compositionally biased region" description="Basic and acidic residues" evidence="1">
    <location>
        <begin position="87"/>
        <end position="113"/>
    </location>
</feature>
<dbReference type="SUPFAM" id="SSF49590">
    <property type="entry name" value="PHL pollen allergen"/>
    <property type="match status" value="1"/>
</dbReference>
<feature type="compositionally biased region" description="Low complexity" evidence="1">
    <location>
        <begin position="119"/>
        <end position="140"/>
    </location>
</feature>
<sequence length="705" mass="73896">MAKEKSGGAKEGPKKELSKKAKRIIEKKQKKKEKKAQAAAGVKSPTAAAPPAAPAKPLDPDAAEKKREKRERRKEKAQRRKAAAALKEAELKAKKPPKNKDKYDKVKRAEMKAAKKAARAAALGLPTPESAEKPAAAAPESGKKAKKAKKAKKRKAEEAAATKAAPAGEQQQEQQQQAAVAEEAEAAQPAKKKRKTEGGAVAAEQQAAEPQADEEQQNGGGEGGGEGGEGSDGGYVSAGKEGTAARAFQRVKADEWLDKKGAWDNSYVGTFGQNGWGWKAQEVLGKVRGKDFRHEKTKKKRGSYKGGEIDPHARCSYKFEDSDNDLSLEAYQRLGGTQAGGSLAVAYRAVECAPPGNASVSVLAYRDSEVMLKKGGYLRLVLSGVAGTRGISSVELRQTPLVAGHLDVVASTWRRMHNEYGASWEVSGVPAPPLDLRVTDGTGRQLLARGAILAAGQLGVFPTRAQFPPSNSTASVAAAGMAALALPEMASALEATTLPPTDAALPPLAVGDGAMGWSPLDLPAEPVSEAPTPAPAWPADGSQCTTILGVLATRRSFTMLLALIRTAGLEGVFADPAMPLTLFAPTNRAWRAAVAQLPLLKYTPDLLRDVILQHVLASPKRAADFTAQASHYDTLAGGYLTIKSTSPAAGPLSPAVLDAAAAPRLLVVSQASAAATTNATDLPACLSVVHGVNAVLLPQMSRRRS</sequence>
<dbReference type="PANTHER" id="PTHR23216">
    <property type="entry name" value="NUCLEOLAR AND COILED-BODY PHOSPHOPROTEIN 1"/>
    <property type="match status" value="1"/>
</dbReference>
<dbReference type="OrthoDB" id="5599646at2759"/>
<proteinExistence type="predicted"/>
<feature type="compositionally biased region" description="Low complexity" evidence="1">
    <location>
        <begin position="37"/>
        <end position="50"/>
    </location>
</feature>